<dbReference type="GO" id="GO:0016491">
    <property type="term" value="F:oxidoreductase activity"/>
    <property type="evidence" value="ECO:0007669"/>
    <property type="project" value="UniProtKB-KW"/>
</dbReference>
<evidence type="ECO:0000256" key="3">
    <source>
        <dbReference type="PIRSR" id="PIRSR000097-1"/>
    </source>
</evidence>
<protein>
    <submittedName>
        <fullName evidence="8">NADP-dependent oxidoreductase domain-containing protein</fullName>
    </submittedName>
</protein>
<evidence type="ECO:0000313" key="8">
    <source>
        <dbReference type="EMBL" id="KAF6744147.1"/>
    </source>
</evidence>
<dbReference type="SUPFAM" id="SSF51430">
    <property type="entry name" value="NAD(P)-linked oxidoreductase"/>
    <property type="match status" value="1"/>
</dbReference>
<proteinExistence type="inferred from homology"/>
<dbReference type="PIRSF" id="PIRSF000097">
    <property type="entry name" value="AKR"/>
    <property type="match status" value="1"/>
</dbReference>
<dbReference type="PRINTS" id="PR00069">
    <property type="entry name" value="ALDKETRDTASE"/>
</dbReference>
<feature type="region of interest" description="Disordered" evidence="6">
    <location>
        <begin position="233"/>
        <end position="253"/>
    </location>
</feature>
<evidence type="ECO:0000256" key="1">
    <source>
        <dbReference type="ARBA" id="ARBA00007905"/>
    </source>
</evidence>
<evidence type="ECO:0000256" key="4">
    <source>
        <dbReference type="PIRSR" id="PIRSR000097-2"/>
    </source>
</evidence>
<dbReference type="PANTHER" id="PTHR43827">
    <property type="entry name" value="2,5-DIKETO-D-GLUCONIC ACID REDUCTASE"/>
    <property type="match status" value="1"/>
</dbReference>
<dbReference type="Gene3D" id="3.20.20.100">
    <property type="entry name" value="NADP-dependent oxidoreductase domain"/>
    <property type="match status" value="1"/>
</dbReference>
<accession>A0A8H6HDI1</accession>
<keyword evidence="9" id="KW-1185">Reference proteome</keyword>
<dbReference type="CDD" id="cd19071">
    <property type="entry name" value="AKR_AKR1-5-like"/>
    <property type="match status" value="1"/>
</dbReference>
<dbReference type="FunFam" id="3.20.20.100:FF:000015">
    <property type="entry name" value="Oxidoreductase, aldo/keto reductase family"/>
    <property type="match status" value="1"/>
</dbReference>
<feature type="domain" description="NADP-dependent oxidoreductase" evidence="7">
    <location>
        <begin position="7"/>
        <end position="238"/>
    </location>
</feature>
<evidence type="ECO:0000256" key="5">
    <source>
        <dbReference type="PIRSR" id="PIRSR000097-3"/>
    </source>
</evidence>
<dbReference type="EMBL" id="JACGCI010000126">
    <property type="protein sequence ID" value="KAF6744147.1"/>
    <property type="molecule type" value="Genomic_DNA"/>
</dbReference>
<comment type="caution">
    <text evidence="8">The sequence shown here is derived from an EMBL/GenBank/DDBJ whole genome shotgun (WGS) entry which is preliminary data.</text>
</comment>
<dbReference type="AlphaFoldDB" id="A0A8H6HDI1"/>
<evidence type="ECO:0000256" key="6">
    <source>
        <dbReference type="SAM" id="MobiDB-lite"/>
    </source>
</evidence>
<name>A0A8H6HDI1_9AGAR</name>
<reference evidence="8 9" key="1">
    <citation type="submission" date="2020-07" db="EMBL/GenBank/DDBJ databases">
        <title>Comparative genomics of pyrophilous fungi reveals a link between fire events and developmental genes.</title>
        <authorList>
            <consortium name="DOE Joint Genome Institute"/>
            <person name="Steindorff A.S."/>
            <person name="Carver A."/>
            <person name="Calhoun S."/>
            <person name="Stillman K."/>
            <person name="Liu H."/>
            <person name="Lipzen A."/>
            <person name="Pangilinan J."/>
            <person name="Labutti K."/>
            <person name="Bruns T.D."/>
            <person name="Grigoriev I.V."/>
        </authorList>
    </citation>
    <scope>NUCLEOTIDE SEQUENCE [LARGE SCALE GENOMIC DNA]</scope>
    <source>
        <strain evidence="8 9">CBS 144469</strain>
    </source>
</reference>
<feature type="active site" description="Proton donor" evidence="3">
    <location>
        <position position="29"/>
    </location>
</feature>
<feature type="site" description="Lowers pKa of active site Tyr" evidence="5">
    <location>
        <position position="54"/>
    </location>
</feature>
<evidence type="ECO:0000259" key="7">
    <source>
        <dbReference type="Pfam" id="PF00248"/>
    </source>
</evidence>
<keyword evidence="2" id="KW-0560">Oxidoreductase</keyword>
<dbReference type="OrthoDB" id="416253at2759"/>
<dbReference type="InterPro" id="IPR020471">
    <property type="entry name" value="AKR"/>
</dbReference>
<dbReference type="Proteomes" id="UP000521943">
    <property type="component" value="Unassembled WGS sequence"/>
</dbReference>
<gene>
    <name evidence="8" type="ORF">DFP72DRAFT_993483</name>
</gene>
<sequence>MVPRALEARESVVEALCSGYRHVDSAKMYLNEADIGDVVREVGIPREEVFITSKIRSMLHGYESTLKAVDESLEEFKFDYIDLYLIHDPLSGKEKRLETYKALLEAKAAGKVRSIGVSNYGVHHIEEIIEAGYEKPSVNQIELHPLNQQRPIVKYCQENGIVVEAYCPIRRGKMDFPVIHEIATKYERQPAQILIRWSLQKGFVPLPKSTTASRVRSNADIYNFEISREDMERLDSLDQGKDGSVSWNPVDSE</sequence>
<dbReference type="InterPro" id="IPR036812">
    <property type="entry name" value="NAD(P)_OxRdtase_dom_sf"/>
</dbReference>
<dbReference type="PANTHER" id="PTHR43827:SF13">
    <property type="entry name" value="ALDO_KETO REDUCTASE FAMILY PROTEIN"/>
    <property type="match status" value="1"/>
</dbReference>
<dbReference type="Pfam" id="PF00248">
    <property type="entry name" value="Aldo_ket_red"/>
    <property type="match status" value="1"/>
</dbReference>
<dbReference type="PROSITE" id="PS00062">
    <property type="entry name" value="ALDOKETO_REDUCTASE_2"/>
    <property type="match status" value="1"/>
</dbReference>
<evidence type="ECO:0000256" key="2">
    <source>
        <dbReference type="ARBA" id="ARBA00023002"/>
    </source>
</evidence>
<organism evidence="8 9">
    <name type="scientific">Ephemerocybe angulata</name>
    <dbReference type="NCBI Taxonomy" id="980116"/>
    <lineage>
        <taxon>Eukaryota</taxon>
        <taxon>Fungi</taxon>
        <taxon>Dikarya</taxon>
        <taxon>Basidiomycota</taxon>
        <taxon>Agaricomycotina</taxon>
        <taxon>Agaricomycetes</taxon>
        <taxon>Agaricomycetidae</taxon>
        <taxon>Agaricales</taxon>
        <taxon>Agaricineae</taxon>
        <taxon>Psathyrellaceae</taxon>
        <taxon>Ephemerocybe</taxon>
    </lineage>
</organism>
<dbReference type="PROSITE" id="PS00798">
    <property type="entry name" value="ALDOKETO_REDUCTASE_1"/>
    <property type="match status" value="1"/>
</dbReference>
<dbReference type="InterPro" id="IPR018170">
    <property type="entry name" value="Aldo/ket_reductase_CS"/>
</dbReference>
<feature type="binding site" evidence="4">
    <location>
        <position position="87"/>
    </location>
    <ligand>
        <name>substrate</name>
    </ligand>
</feature>
<evidence type="ECO:0000313" key="9">
    <source>
        <dbReference type="Proteomes" id="UP000521943"/>
    </source>
</evidence>
<comment type="similarity">
    <text evidence="1">Belongs to the aldo/keto reductase family.</text>
</comment>
<dbReference type="InterPro" id="IPR023210">
    <property type="entry name" value="NADP_OxRdtase_dom"/>
</dbReference>